<dbReference type="Proteomes" id="UP001497527">
    <property type="component" value="Unassembled WGS sequence"/>
</dbReference>
<evidence type="ECO:0000313" key="2">
    <source>
        <dbReference type="Proteomes" id="UP001497527"/>
    </source>
</evidence>
<name>A0ABM9PG70_9FLAO</name>
<evidence type="ECO:0000313" key="1">
    <source>
        <dbReference type="EMBL" id="CAL2104621.1"/>
    </source>
</evidence>
<keyword evidence="2" id="KW-1185">Reference proteome</keyword>
<accession>A0ABM9PG70</accession>
<reference evidence="1 2" key="1">
    <citation type="submission" date="2024-05" db="EMBL/GenBank/DDBJ databases">
        <authorList>
            <person name="Duchaud E."/>
        </authorList>
    </citation>
    <scope>NUCLEOTIDE SEQUENCE [LARGE SCALE GENOMIC DNA]</scope>
    <source>
        <strain evidence="1">Ena-SAMPLE-TAB-13-05-2024-13:56:06:370-140308</strain>
    </source>
</reference>
<proteinExistence type="predicted"/>
<dbReference type="EMBL" id="CAXJIO010000018">
    <property type="protein sequence ID" value="CAL2104621.1"/>
    <property type="molecule type" value="Genomic_DNA"/>
</dbReference>
<gene>
    <name evidence="1" type="ORF">T190423A01A_90046</name>
</gene>
<organism evidence="1 2">
    <name type="scientific">Tenacibaculum polynesiense</name>
    <dbReference type="NCBI Taxonomy" id="3137857"/>
    <lineage>
        <taxon>Bacteria</taxon>
        <taxon>Pseudomonadati</taxon>
        <taxon>Bacteroidota</taxon>
        <taxon>Flavobacteriia</taxon>
        <taxon>Flavobacteriales</taxon>
        <taxon>Flavobacteriaceae</taxon>
        <taxon>Tenacibaculum</taxon>
    </lineage>
</organism>
<comment type="caution">
    <text evidence="1">The sequence shown here is derived from an EMBL/GenBank/DDBJ whole genome shotgun (WGS) entry which is preliminary data.</text>
</comment>
<sequence>MVSLSLLSNKKTVSVNMKKALFGTDTFHSDFEIDIATLQNCKKGIYKLEVFVPRSSTPLMVQDGSKQLIREDYNAFVLESPVPITGGKIRFSFVENGTKTIRNTPKIATVRYLYCDES</sequence>
<protein>
    <submittedName>
        <fullName evidence="1">Uncharacterized protein</fullName>
    </submittedName>
</protein>